<dbReference type="Pfam" id="PF06025">
    <property type="entry name" value="DUF913"/>
    <property type="match status" value="1"/>
</dbReference>
<dbReference type="FunFam" id="3.30.2160.10:FF:000001">
    <property type="entry name" value="E3 ubiquitin-protein ligase NEDD4-like"/>
    <property type="match status" value="1"/>
</dbReference>
<feature type="region of interest" description="Disordered" evidence="8">
    <location>
        <begin position="626"/>
        <end position="711"/>
    </location>
</feature>
<dbReference type="Gene3D" id="1.10.8.10">
    <property type="entry name" value="DNA helicase RuvA subunit, C-terminal domain"/>
    <property type="match status" value="1"/>
</dbReference>
<dbReference type="InterPro" id="IPR015940">
    <property type="entry name" value="UBA"/>
</dbReference>
<feature type="region of interest" description="Disordered" evidence="8">
    <location>
        <begin position="129"/>
        <end position="153"/>
    </location>
</feature>
<evidence type="ECO:0000256" key="6">
    <source>
        <dbReference type="ARBA" id="ARBA00034494"/>
    </source>
</evidence>
<dbReference type="PROSITE" id="PS50237">
    <property type="entry name" value="HECT"/>
    <property type="match status" value="1"/>
</dbReference>
<feature type="region of interest" description="Disordered" evidence="8">
    <location>
        <begin position="3231"/>
        <end position="3302"/>
    </location>
</feature>
<feature type="region of interest" description="Disordered" evidence="8">
    <location>
        <begin position="2928"/>
        <end position="2951"/>
    </location>
</feature>
<feature type="compositionally biased region" description="Acidic residues" evidence="8">
    <location>
        <begin position="2403"/>
        <end position="2430"/>
    </location>
</feature>
<evidence type="ECO:0000256" key="2">
    <source>
        <dbReference type="ARBA" id="ARBA00004906"/>
    </source>
</evidence>
<dbReference type="FunFam" id="3.30.2410.10:FF:000009">
    <property type="entry name" value="Probable E3 ubiquitin-protein ligase HECTD2"/>
    <property type="match status" value="1"/>
</dbReference>
<feature type="compositionally biased region" description="Basic and acidic residues" evidence="8">
    <location>
        <begin position="1588"/>
        <end position="1603"/>
    </location>
</feature>
<dbReference type="UniPathway" id="UPA00143"/>
<gene>
    <name evidence="11" type="ORF">L211DRAFT_476750</name>
</gene>
<dbReference type="InterPro" id="IPR010309">
    <property type="entry name" value="E3_Ub_ligase_DUF908"/>
</dbReference>
<dbReference type="InterPro" id="IPR050409">
    <property type="entry name" value="E3_ubiq-protein_ligase"/>
</dbReference>
<feature type="region of interest" description="Disordered" evidence="8">
    <location>
        <begin position="2020"/>
        <end position="2063"/>
    </location>
</feature>
<dbReference type="EMBL" id="ML121530">
    <property type="protein sequence ID" value="RPB27982.1"/>
    <property type="molecule type" value="Genomic_DNA"/>
</dbReference>
<dbReference type="CDD" id="cd00078">
    <property type="entry name" value="HECTc"/>
    <property type="match status" value="1"/>
</dbReference>
<dbReference type="Gene3D" id="3.90.1750.10">
    <property type="entry name" value="Hect, E3 ligase catalytic domains"/>
    <property type="match status" value="1"/>
</dbReference>
<dbReference type="SMART" id="SM00119">
    <property type="entry name" value="HECTc"/>
    <property type="match status" value="1"/>
</dbReference>
<feature type="domain" description="HECT" evidence="10">
    <location>
        <begin position="3606"/>
        <end position="3912"/>
    </location>
</feature>
<evidence type="ECO:0000256" key="7">
    <source>
        <dbReference type="PROSITE-ProRule" id="PRU00104"/>
    </source>
</evidence>
<feature type="compositionally biased region" description="Polar residues" evidence="8">
    <location>
        <begin position="3240"/>
        <end position="3250"/>
    </location>
</feature>
<dbReference type="Proteomes" id="UP000267821">
    <property type="component" value="Unassembled WGS sequence"/>
</dbReference>
<dbReference type="Gene3D" id="3.30.2160.10">
    <property type="entry name" value="Hect, E3 ligase catalytic domain"/>
    <property type="match status" value="1"/>
</dbReference>
<feature type="region of interest" description="Disordered" evidence="8">
    <location>
        <begin position="2355"/>
        <end position="2514"/>
    </location>
</feature>
<keyword evidence="5 7" id="KW-0833">Ubl conjugation pathway</keyword>
<dbReference type="GO" id="GO:0005634">
    <property type="term" value="C:nucleus"/>
    <property type="evidence" value="ECO:0007669"/>
    <property type="project" value="TreeGrafter"/>
</dbReference>
<feature type="region of interest" description="Disordered" evidence="8">
    <location>
        <begin position="1476"/>
        <end position="1513"/>
    </location>
</feature>
<evidence type="ECO:0000256" key="3">
    <source>
        <dbReference type="ARBA" id="ARBA00012485"/>
    </source>
</evidence>
<evidence type="ECO:0000313" key="12">
    <source>
        <dbReference type="Proteomes" id="UP000267821"/>
    </source>
</evidence>
<feature type="compositionally biased region" description="Low complexity" evidence="8">
    <location>
        <begin position="2022"/>
        <end position="2036"/>
    </location>
</feature>
<feature type="region of interest" description="Disordered" evidence="8">
    <location>
        <begin position="2763"/>
        <end position="2802"/>
    </location>
</feature>
<organism evidence="11 12">
    <name type="scientific">Terfezia boudieri ATCC MYA-4762</name>
    <dbReference type="NCBI Taxonomy" id="1051890"/>
    <lineage>
        <taxon>Eukaryota</taxon>
        <taxon>Fungi</taxon>
        <taxon>Dikarya</taxon>
        <taxon>Ascomycota</taxon>
        <taxon>Pezizomycotina</taxon>
        <taxon>Pezizomycetes</taxon>
        <taxon>Pezizales</taxon>
        <taxon>Pezizaceae</taxon>
        <taxon>Terfezia</taxon>
    </lineage>
</organism>
<feature type="compositionally biased region" description="Basic and acidic residues" evidence="8">
    <location>
        <begin position="1943"/>
        <end position="1983"/>
    </location>
</feature>
<feature type="compositionally biased region" description="Basic and acidic residues" evidence="8">
    <location>
        <begin position="681"/>
        <end position="704"/>
    </location>
</feature>
<dbReference type="STRING" id="1051890.A0A3N4M3P4"/>
<dbReference type="SUPFAM" id="SSF56204">
    <property type="entry name" value="Hect, E3 ligase catalytic domain"/>
    <property type="match status" value="1"/>
</dbReference>
<feature type="region of interest" description="Disordered" evidence="8">
    <location>
        <begin position="2581"/>
        <end position="2607"/>
    </location>
</feature>
<feature type="region of interest" description="Disordered" evidence="8">
    <location>
        <begin position="1925"/>
        <end position="1983"/>
    </location>
</feature>
<dbReference type="SUPFAM" id="SSF46934">
    <property type="entry name" value="UBA-like"/>
    <property type="match status" value="1"/>
</dbReference>
<reference evidence="11 12" key="1">
    <citation type="journal article" date="2018" name="Nat. Ecol. Evol.">
        <title>Pezizomycetes genomes reveal the molecular basis of ectomycorrhizal truffle lifestyle.</title>
        <authorList>
            <person name="Murat C."/>
            <person name="Payen T."/>
            <person name="Noel B."/>
            <person name="Kuo A."/>
            <person name="Morin E."/>
            <person name="Chen J."/>
            <person name="Kohler A."/>
            <person name="Krizsan K."/>
            <person name="Balestrini R."/>
            <person name="Da Silva C."/>
            <person name="Montanini B."/>
            <person name="Hainaut M."/>
            <person name="Levati E."/>
            <person name="Barry K.W."/>
            <person name="Belfiori B."/>
            <person name="Cichocki N."/>
            <person name="Clum A."/>
            <person name="Dockter R.B."/>
            <person name="Fauchery L."/>
            <person name="Guy J."/>
            <person name="Iotti M."/>
            <person name="Le Tacon F."/>
            <person name="Lindquist E.A."/>
            <person name="Lipzen A."/>
            <person name="Malagnac F."/>
            <person name="Mello A."/>
            <person name="Molinier V."/>
            <person name="Miyauchi S."/>
            <person name="Poulain J."/>
            <person name="Riccioni C."/>
            <person name="Rubini A."/>
            <person name="Sitrit Y."/>
            <person name="Splivallo R."/>
            <person name="Traeger S."/>
            <person name="Wang M."/>
            <person name="Zifcakova L."/>
            <person name="Wipf D."/>
            <person name="Zambonelli A."/>
            <person name="Paolocci F."/>
            <person name="Nowrousian M."/>
            <person name="Ottonello S."/>
            <person name="Baldrian P."/>
            <person name="Spatafora J.W."/>
            <person name="Henrissat B."/>
            <person name="Nagy L.G."/>
            <person name="Aury J.M."/>
            <person name="Wincker P."/>
            <person name="Grigoriev I.V."/>
            <person name="Bonfante P."/>
            <person name="Martin F.M."/>
        </authorList>
    </citation>
    <scope>NUCLEOTIDE SEQUENCE [LARGE SCALE GENOMIC DNA]</scope>
    <source>
        <strain evidence="11 12">ATCC MYA-4762</strain>
    </source>
</reference>
<feature type="domain" description="UBA" evidence="9">
    <location>
        <begin position="1436"/>
        <end position="1476"/>
    </location>
</feature>
<evidence type="ECO:0000313" key="11">
    <source>
        <dbReference type="EMBL" id="RPB27982.1"/>
    </source>
</evidence>
<feature type="region of interest" description="Disordered" evidence="8">
    <location>
        <begin position="1579"/>
        <end position="1603"/>
    </location>
</feature>
<feature type="compositionally biased region" description="Polar residues" evidence="8">
    <location>
        <begin position="2586"/>
        <end position="2600"/>
    </location>
</feature>
<dbReference type="InterPro" id="IPR010314">
    <property type="entry name" value="E3_Ub_ligase_DUF913"/>
</dbReference>
<feature type="region of interest" description="Disordered" evidence="8">
    <location>
        <begin position="2329"/>
        <end position="2348"/>
    </location>
</feature>
<keyword evidence="12" id="KW-1185">Reference proteome</keyword>
<comment type="pathway">
    <text evidence="2">Protein modification; protein ubiquitination.</text>
</comment>
<dbReference type="PROSITE" id="PS50030">
    <property type="entry name" value="UBA"/>
    <property type="match status" value="1"/>
</dbReference>
<dbReference type="Pfam" id="PF06012">
    <property type="entry name" value="DUF908"/>
    <property type="match status" value="1"/>
</dbReference>
<evidence type="ECO:0000256" key="8">
    <source>
        <dbReference type="SAM" id="MobiDB-lite"/>
    </source>
</evidence>
<dbReference type="PANTHER" id="PTHR11254">
    <property type="entry name" value="HECT DOMAIN UBIQUITIN-PROTEIN LIGASE"/>
    <property type="match status" value="1"/>
</dbReference>
<protein>
    <recommendedName>
        <fullName evidence="3">HECT-type E3 ubiquitin transferase</fullName>
        <ecNumber evidence="3">2.3.2.26</ecNumber>
    </recommendedName>
</protein>
<feature type="compositionally biased region" description="Polar residues" evidence="8">
    <location>
        <begin position="670"/>
        <end position="680"/>
    </location>
</feature>
<keyword evidence="4" id="KW-0808">Transferase</keyword>
<dbReference type="Pfam" id="PF14377">
    <property type="entry name" value="UBM"/>
    <property type="match status" value="3"/>
</dbReference>
<dbReference type="InterPro" id="IPR009060">
    <property type="entry name" value="UBA-like_sf"/>
</dbReference>
<evidence type="ECO:0000259" key="10">
    <source>
        <dbReference type="PROSITE" id="PS50237"/>
    </source>
</evidence>
<feature type="region of interest" description="Disordered" evidence="8">
    <location>
        <begin position="1534"/>
        <end position="1556"/>
    </location>
</feature>
<comment type="catalytic activity">
    <reaction evidence="1">
        <text>S-ubiquitinyl-[E2 ubiquitin-conjugating enzyme]-L-cysteine + [acceptor protein]-L-lysine = [E2 ubiquitin-conjugating enzyme]-L-cysteine + N(6)-ubiquitinyl-[acceptor protein]-L-lysine.</text>
        <dbReference type="EC" id="2.3.2.26"/>
    </reaction>
</comment>
<evidence type="ECO:0000256" key="5">
    <source>
        <dbReference type="ARBA" id="ARBA00022786"/>
    </source>
</evidence>
<dbReference type="SMART" id="SM00165">
    <property type="entry name" value="UBA"/>
    <property type="match status" value="1"/>
</dbReference>
<dbReference type="Pfam" id="PF00627">
    <property type="entry name" value="UBA"/>
    <property type="match status" value="1"/>
</dbReference>
<feature type="compositionally biased region" description="Low complexity" evidence="8">
    <location>
        <begin position="3251"/>
        <end position="3273"/>
    </location>
</feature>
<comment type="similarity">
    <text evidence="6">Belongs to the UPL family. TOM1/PTR1 subfamily.</text>
</comment>
<feature type="region of interest" description="Disordered" evidence="8">
    <location>
        <begin position="2831"/>
        <end position="2851"/>
    </location>
</feature>
<dbReference type="InterPro" id="IPR025527">
    <property type="entry name" value="HUWE1/Rev1_UBM"/>
</dbReference>
<feature type="active site" description="Glycyl thioester intermediate" evidence="7">
    <location>
        <position position="3909"/>
    </location>
</feature>
<feature type="compositionally biased region" description="Acidic residues" evidence="8">
    <location>
        <begin position="2456"/>
        <end position="2468"/>
    </location>
</feature>
<dbReference type="Gene3D" id="3.30.2410.10">
    <property type="entry name" value="Hect, E3 ligase catalytic domain"/>
    <property type="match status" value="1"/>
</dbReference>
<dbReference type="OrthoDB" id="8068875at2759"/>
<feature type="compositionally biased region" description="Polar residues" evidence="8">
    <location>
        <begin position="1486"/>
        <end position="1501"/>
    </location>
</feature>
<dbReference type="FunCoup" id="A0A3N4M3P4">
    <property type="interactions" value="1066"/>
</dbReference>
<dbReference type="CDD" id="cd14291">
    <property type="entry name" value="UBA1_NUB1_like"/>
    <property type="match status" value="1"/>
</dbReference>
<dbReference type="InterPro" id="IPR000569">
    <property type="entry name" value="HECT_dom"/>
</dbReference>
<name>A0A3N4M3P4_9PEZI</name>
<dbReference type="Pfam" id="PF00632">
    <property type="entry name" value="HECT"/>
    <property type="match status" value="1"/>
</dbReference>
<evidence type="ECO:0000256" key="1">
    <source>
        <dbReference type="ARBA" id="ARBA00000885"/>
    </source>
</evidence>
<feature type="region of interest" description="Disordered" evidence="8">
    <location>
        <begin position="187"/>
        <end position="236"/>
    </location>
</feature>
<dbReference type="EC" id="2.3.2.26" evidence="3"/>
<dbReference type="GO" id="GO:0006511">
    <property type="term" value="P:ubiquitin-dependent protein catabolic process"/>
    <property type="evidence" value="ECO:0007669"/>
    <property type="project" value="TreeGrafter"/>
</dbReference>
<feature type="compositionally biased region" description="Basic and acidic residues" evidence="8">
    <location>
        <begin position="3279"/>
        <end position="3295"/>
    </location>
</feature>
<evidence type="ECO:0000256" key="4">
    <source>
        <dbReference type="ARBA" id="ARBA00022679"/>
    </source>
</evidence>
<evidence type="ECO:0000259" key="9">
    <source>
        <dbReference type="PROSITE" id="PS50030"/>
    </source>
</evidence>
<feature type="compositionally biased region" description="Acidic residues" evidence="8">
    <location>
        <begin position="2480"/>
        <end position="2513"/>
    </location>
</feature>
<proteinExistence type="inferred from homology"/>
<feature type="compositionally biased region" description="Acidic residues" evidence="8">
    <location>
        <begin position="2336"/>
        <end position="2348"/>
    </location>
</feature>
<dbReference type="GO" id="GO:0005737">
    <property type="term" value="C:cytoplasm"/>
    <property type="evidence" value="ECO:0007669"/>
    <property type="project" value="TreeGrafter"/>
</dbReference>
<dbReference type="FunFam" id="3.90.1750.10:FF:000003">
    <property type="entry name" value="E3 ubiquitin-protein ligase UPL1"/>
    <property type="match status" value="1"/>
</dbReference>
<feature type="compositionally biased region" description="Acidic residues" evidence="8">
    <location>
        <begin position="2355"/>
        <end position="2385"/>
    </location>
</feature>
<dbReference type="PANTHER" id="PTHR11254:SF67">
    <property type="entry name" value="E3 UBIQUITIN-PROTEIN LIGASE HUWE1"/>
    <property type="match status" value="1"/>
</dbReference>
<dbReference type="GO" id="GO:0061630">
    <property type="term" value="F:ubiquitin protein ligase activity"/>
    <property type="evidence" value="ECO:0007669"/>
    <property type="project" value="UniProtKB-EC"/>
</dbReference>
<dbReference type="InParanoid" id="A0A3N4M3P4"/>
<feature type="compositionally biased region" description="Basic and acidic residues" evidence="8">
    <location>
        <begin position="2928"/>
        <end position="2939"/>
    </location>
</feature>
<feature type="compositionally biased region" description="Low complexity" evidence="8">
    <location>
        <begin position="649"/>
        <end position="659"/>
    </location>
</feature>
<dbReference type="GO" id="GO:0000209">
    <property type="term" value="P:protein polyubiquitination"/>
    <property type="evidence" value="ECO:0007669"/>
    <property type="project" value="TreeGrafter"/>
</dbReference>
<feature type="compositionally biased region" description="Basic and acidic residues" evidence="8">
    <location>
        <begin position="1928"/>
        <end position="1937"/>
    </location>
</feature>
<sequence length="3929" mass="436411">MPWEEGDDKLVCGVLNFSRTLVEGCGNRSLYASSAFVGDLLNTTSLDVLEQALRLGARLGQRYYTSRIRGAMNSSTNAALLASHYNINLEKVAKIASPFVRNIVTAGGISASKPIGRTTAPLLAHDLSSLARGGASPPESNLTDSGSKVKKNAPSWDEWGSISLSYYLPPTQAKPITEVATTSSAIAPITAPPVTPTPNRRATHHGIITSSSAQRRRSSTDDVPTDPFTPSIPSPSGMQTFELPYWRVKSTSVEEILKTSLPDLPPDTHYEFLQRLRVAKALVTSPETRRKILAIRILAIMNLAYVYSETTFHSRILLPDQDEPRRLQLVYQLAELVHSGDNKSVLEKDGHGEVPRRIQTLAFGALEALAKHKTKTADVCAALSVNVNHGVLLYVIRKMIAELAAPDQGKDDYDQEAEEWRDSLFSLAQYLPNTAHAGQLMAGAGIIPILCEFLQLRTCKALRNMPRAILLLDSLVYGVSYSAFQNLANSRGLDVIVDLVSDEVQAALKEVEEGRGIPDQYRSDAVDYRISNQRQQTLRALWKFMHHMMGLSGANTDHLLRNFIDSPKLLKAVKDVLVAAPVFGNAVWSATVSILSSFIHNEPTSYAIVHEAALSQALLRAVGGKVEEPTKKTDAQSQQAEGSSRYEDSAAAGSSSGEAMETETTEPTRSDQAAATSANQGKDKEKVKDSEEGPRRKILPRDHPPAQGILPAMDSMTAIPTAFGAICLNASGLALFQSSGALERFFEVFESPEHVRCMADTELSSVLGNQFDELVRHHPPLRDDVIDVIVEMCQRVIILGKRVAEETGAGAKVWMDDGKGGIIVAGGRRAMVGGNITSPSEVGSSEEVVLREQEPDGSPKGEIVYLEDVVDDDEAPADGSKQSPSIATYIDVVARFLEAFLQNSTHSKDFIKRGGLDCLLEVYSLPSLPYDFATKHANNSLSRALHILCDNNSQPALNAILKHAQKAVDGLEPLLRHSRKEGYFAPLTNQRCSVNVLPPRLQAGAPIAGDDRTAVGEDEEAERQAIENVKANGTRLVKSLVTVHSFTVLLSDIFIQPIFNIRTVMPMFQSISAHSEYESFIPRLGALHRICVWEEILMQRSIPDTWNEATKVKGGASAPANAAAEGEAAAAASSAVTSGGEVQHISSVAVSKDILKDPKEAEREVVERDGKTSYFRNVKTLRFLISQIPSSITPFLQGLAKSLFPRRSPDMFHKQHAFKIGESIADVMLQHLTWKRLETADSTTEKYGYWIVMLSSISSLLLEDRPQAQVITTTLINFKQLGGLAAVTEILETFWHEVESLPATLQEEGHLSKEDHQRMVHAYGAIKIILSMIANITSYKSVMEATQTTYLQSRERDRDRPDYFNPSQLLVELRYAVMPTIHAMWEAPFVDKASCSIVKSIIDILGIILKADGEGAAFTRKDLIRQPSLLSWRSMEPDEEKLQRIIAMGFPRQEAQSALLRSNGDPASAADFLINRRTSRTRQSQESAASSRPQTADSSAESDGGTDVDITRDESMPTLEDEVAEAPPILVAEPASSVPASEVTIPESGPAGPATEEPMPMNIDDAPAGTLAATLATVIDPGPSREPTTQEKGKTKEDSKPKSVDITVDDLNDKRKTVRDNLINRALDILQVHPDVTFELAALINNAFWKGQENSEGKKEVASTIVQSLMSLQLDEDFRPHGRTISATAHLLGLILQNQEFYEACLDDLKTQIPVLVEFIKIYPGEPAPWVANILLVVEKILAEVSQPRQVKFSPGLINQPPSPIVELTDYTISFEDTKSLFEAIMAIVPLIDRDDVLALAVTRVLAIITRHRELAVRLTETDYLHRLFHMFKRHAGLNTTRVQNCMMYILRHIIEDKETIKSVMKAEIRSWFQARGSRQIDINSYIRHTSHLVLRDPEAYVEVTNEVCKLTRYDTGLRSLSQQIAIKDPDTPKAEVEESELKEEKKEGTADAKEEQKGKEPEDKEMTDKPKPTTEMKAPGVEKPDGVIHFLLSELLHWKDLEDTETPVLAKDGDVEMKNTGAAASNGSASHESANTAPTAEPVAGDVAPIPPTAPSKPEKPEFKAEQHPIYIYRCFLIQCLTELLSCYTRSKIEFINFSRKSQPREAITPFKPRSAVLNYLLYDLIPMGSLLQQEDIAYKKKSTISNWAISAVVALASQTGESSKDEEEPELLFVRKFVLESMLKAFKDATTSGEPLDARYARILSLADLFHRMLSVRPNHGGGANSNLLSEKSQEQIARIMFEKNFIGALTNSLADIDLNFPSARRVIKYILRPLKVLSKTAVELSETSDITNLPGVTDEDEISIASSLSDIDGMREETPNLYRHSALGVLEGGEMDDDQSDYDEDDEEGVIYEDEMDYDEEEEEVESDSEISEEEDVPDEEMGVQIVLESHEHHHHHDEGSEDEDEDMSEDEMDDDEGDVEIIDELADIGGAVYENPGEDDDWQSGDSGGEGDRDEEEILVEEPVDSIIRALGVEEVHDEMDDERDDGFVDDEGEDEDEDDEDDELDEEDALMHAELDEEDEIDASTPWGWAEDPGDAPMMTRAGQPARGGWYTLGGAPRGEIDPNFRIMRLGGAGTRAAEDNSVNPLLQRSNSEQGGQRHPQRQDLATNWVEDGALATSSAVSMLNTLMSFVARAHGGAAMGNFRFTTSPALLPGMHAGGEFGPREIRAMFGNRRPQPEQPRYHREDPQTIVNSFIPTVTIGRWQEEARLIHGSTYADKAGKIVNALLVLLVPPALEEEKLRKEREEKNRQEALRLEEERKKKEEEERVAKEKAEAEEKARKEAEEREAAERAAAEVAAAAEAAHAAQVEAQEAAAAEGQPVDAMEGVEPTQQPSEGEAGPSAAQQPRAVVMIRGREMDITGMDIDPGFLEALPEELREEVLTNHIRERRAAAASTNQTSEISREFLEALPDDIRDELLAQEANERRRRERDAARSRAAANGQAPSGPVELDLASFLATLDPGLRQTVLLEQDDESLAQLPQAIIAEANALRGDRRLHQYADLPRTQRVRAEDAAKPSKKPVRKTTVQMLDKAGIATLLRLMFMPQGNTARSTLNDILLNVCENRQNRSEVLNTLLLILQEGSTDMAAVERIFAQLSIRARQTNFMKTPIKRSNTGPAPLIQSSSEISPLMVAQQCLQALHWLVNYNEHIPSYFLSEHDISTGLKRVNSKKGKGKEVTPPKSSKYALNTLLSLLDRKMITESSSLMDQLSGLLSEITRPLTILKKEKKRQEEEKANQVTATEAGPSTTGLEGTTAEGTTTANETAAVTEDQPTEGADKEEPKETKEDETPKKTRNLVPPVVPEGNLKLVVKILVARECSGKTFRETLTTMQNLSAIPGAREVFGRELIEQAKILGDLIYSHLEELVQQIHVAANGTEVQGMALSKFSPASSDQAKLLRVLTALDYLFDPKREKKDKPEEAKKDEEKKVEPEKSEAEIFSRLYDSKTFGALWGKLSDCLTAIHEREDMLHVATILLPLIEALMVVCKNSGMKEGNLRQQREKTPRFQTPPIESGMENLFFRFTEDHRKILNQMVRNNPKLMSGSFSLLVNNPKVLDFDNKRNYFNRRLHARTAHTREQPPPLQLSVRRDQVFLDSFKSMYFKSADEIKYAKLSIRFSGEEGVDAGGVTREWFQVLARQMFNPDYALFTPVASDRTTFHPNRTSWINAEHLSFFKFIGRIIGKALYEGRVLDCHFSRAVYKKMLGRNVSLKDMETLDLDYYKSLVWMLENDITDIITETFSIEANDYGDKKIIDLIPNGRNTAVTEENKQEYVRMMVEYKLLTSVQEQMEHFLKGFHDIVPADLVAIFNEQELELLISGLPDIDVDDWRNNTEYHNYSASSPQIQWFWRAVRSFDKEERAKLLQFATGTSKVPLNGFKELEGMNGFSKFNIHRDYGSKDRLPSSHTCFNRGSTSISPYFYWPLLISV</sequence>
<dbReference type="InterPro" id="IPR035983">
    <property type="entry name" value="Hect_E3_ubiquitin_ligase"/>
</dbReference>
<feature type="compositionally biased region" description="Basic and acidic residues" evidence="8">
    <location>
        <begin position="2763"/>
        <end position="2798"/>
    </location>
</feature>
<accession>A0A3N4M3P4</accession>